<evidence type="ECO:0000313" key="13">
    <source>
        <dbReference type="Proteomes" id="UP000587527"/>
    </source>
</evidence>
<dbReference type="Proteomes" id="UP000587527">
    <property type="component" value="Unassembled WGS sequence"/>
</dbReference>
<evidence type="ECO:0000256" key="8">
    <source>
        <dbReference type="ARBA" id="ARBA00023136"/>
    </source>
</evidence>
<evidence type="ECO:0000256" key="6">
    <source>
        <dbReference type="ARBA" id="ARBA00022692"/>
    </source>
</evidence>
<keyword evidence="4 10" id="KW-1003">Cell membrane</keyword>
<comment type="subcellular location">
    <subcellularLocation>
        <location evidence="1">Cell inner membrane</location>
        <topology evidence="1">Multi-pass membrane protein</topology>
    </subcellularLocation>
    <subcellularLocation>
        <location evidence="10">Cell membrane</location>
        <topology evidence="10">Multi-pass membrane protein</topology>
    </subcellularLocation>
</comment>
<keyword evidence="7 10" id="KW-1133">Transmembrane helix</keyword>
<feature type="domain" description="ABC transmembrane type-2" evidence="11">
    <location>
        <begin position="64"/>
        <end position="292"/>
    </location>
</feature>
<dbReference type="PRINTS" id="PR00164">
    <property type="entry name" value="ABC2TRNSPORT"/>
</dbReference>
<evidence type="ECO:0000313" key="12">
    <source>
        <dbReference type="EMBL" id="MBB5866907.1"/>
    </source>
</evidence>
<evidence type="ECO:0000259" key="11">
    <source>
        <dbReference type="PROSITE" id="PS51012"/>
    </source>
</evidence>
<name>A0A841BCS0_9ACTN</name>
<evidence type="ECO:0000256" key="5">
    <source>
        <dbReference type="ARBA" id="ARBA00022519"/>
    </source>
</evidence>
<keyword evidence="5" id="KW-0997">Cell inner membrane</keyword>
<reference evidence="12 13" key="1">
    <citation type="submission" date="2020-08" db="EMBL/GenBank/DDBJ databases">
        <title>Sequencing the genomes of 1000 actinobacteria strains.</title>
        <authorList>
            <person name="Klenk H.-P."/>
        </authorList>
    </citation>
    <scope>NUCLEOTIDE SEQUENCE [LARGE SCALE GENOMIC DNA]</scope>
    <source>
        <strain evidence="12 13">DSM 45362</strain>
    </source>
</reference>
<dbReference type="InterPro" id="IPR047817">
    <property type="entry name" value="ABC2_TM_bact-type"/>
</dbReference>
<feature type="transmembrane region" description="Helical" evidence="10">
    <location>
        <begin position="139"/>
        <end position="165"/>
    </location>
</feature>
<evidence type="ECO:0000256" key="2">
    <source>
        <dbReference type="ARBA" id="ARBA00007783"/>
    </source>
</evidence>
<dbReference type="GO" id="GO:0046677">
    <property type="term" value="P:response to antibiotic"/>
    <property type="evidence" value="ECO:0007669"/>
    <property type="project" value="UniProtKB-KW"/>
</dbReference>
<dbReference type="Pfam" id="PF01061">
    <property type="entry name" value="ABC2_membrane"/>
    <property type="match status" value="1"/>
</dbReference>
<dbReference type="InterPro" id="IPR013525">
    <property type="entry name" value="ABC2_TM"/>
</dbReference>
<dbReference type="PANTHER" id="PTHR30413">
    <property type="entry name" value="INNER MEMBRANE TRANSPORT PERMEASE"/>
    <property type="match status" value="1"/>
</dbReference>
<dbReference type="EMBL" id="JACHMN010000001">
    <property type="protein sequence ID" value="MBB5866907.1"/>
    <property type="molecule type" value="Genomic_DNA"/>
</dbReference>
<protein>
    <recommendedName>
        <fullName evidence="10">Transport permease protein</fullName>
    </recommendedName>
</protein>
<comment type="caution">
    <text evidence="12">The sequence shown here is derived from an EMBL/GenBank/DDBJ whole genome shotgun (WGS) entry which is preliminary data.</text>
</comment>
<evidence type="ECO:0000256" key="4">
    <source>
        <dbReference type="ARBA" id="ARBA00022475"/>
    </source>
</evidence>
<keyword evidence="9" id="KW-0046">Antibiotic resistance</keyword>
<organism evidence="12 13">
    <name type="scientific">Allocatelliglobosispora scoriae</name>
    <dbReference type="NCBI Taxonomy" id="643052"/>
    <lineage>
        <taxon>Bacteria</taxon>
        <taxon>Bacillati</taxon>
        <taxon>Actinomycetota</taxon>
        <taxon>Actinomycetes</taxon>
        <taxon>Micromonosporales</taxon>
        <taxon>Micromonosporaceae</taxon>
        <taxon>Allocatelliglobosispora</taxon>
    </lineage>
</organism>
<proteinExistence type="inferred from homology"/>
<keyword evidence="13" id="KW-1185">Reference proteome</keyword>
<accession>A0A841BCS0</accession>
<dbReference type="AlphaFoldDB" id="A0A841BCS0"/>
<dbReference type="GO" id="GO:0140359">
    <property type="term" value="F:ABC-type transporter activity"/>
    <property type="evidence" value="ECO:0007669"/>
    <property type="project" value="InterPro"/>
</dbReference>
<evidence type="ECO:0000256" key="10">
    <source>
        <dbReference type="RuleBase" id="RU361157"/>
    </source>
</evidence>
<feature type="transmembrane region" description="Helical" evidence="10">
    <location>
        <begin position="97"/>
        <end position="119"/>
    </location>
</feature>
<keyword evidence="6 10" id="KW-0812">Transmembrane</keyword>
<dbReference type="RefSeq" id="WP_184831064.1">
    <property type="nucleotide sequence ID" value="NZ_JACHMN010000001.1"/>
</dbReference>
<dbReference type="GO" id="GO:0043190">
    <property type="term" value="C:ATP-binding cassette (ABC) transporter complex"/>
    <property type="evidence" value="ECO:0007669"/>
    <property type="project" value="InterPro"/>
</dbReference>
<keyword evidence="8 10" id="KW-0472">Membrane</keyword>
<feature type="transmembrane region" description="Helical" evidence="10">
    <location>
        <begin position="70"/>
        <end position="91"/>
    </location>
</feature>
<gene>
    <name evidence="12" type="ORF">F4553_000286</name>
</gene>
<dbReference type="PROSITE" id="PS51012">
    <property type="entry name" value="ABC_TM2"/>
    <property type="match status" value="1"/>
</dbReference>
<feature type="transmembrane region" description="Helical" evidence="10">
    <location>
        <begin position="171"/>
        <end position="195"/>
    </location>
</feature>
<evidence type="ECO:0000256" key="1">
    <source>
        <dbReference type="ARBA" id="ARBA00004429"/>
    </source>
</evidence>
<dbReference type="PANTHER" id="PTHR30413:SF8">
    <property type="entry name" value="TRANSPORT PERMEASE PROTEIN"/>
    <property type="match status" value="1"/>
</dbReference>
<keyword evidence="3 10" id="KW-0813">Transport</keyword>
<sequence length="299" mass="32632">MAEVLLAEPAPLRTPAELAARHRLRVAGVTPSLAAYTRELWRYRHFIAAFGSAKNAAVFATARLGQIWQVLTPLSNAVVYYLIFGVVLKTSHGIDNFTAYLCAGVFLFGYTQQVVLAAVRSIPDHLGLIRALQFPRASLPVATTFSQLQQMGASVAVLLAIILITGEPVTAAWLLLLPVLALQTVFNTGLALAIARLGAKATDLRQLMPFVLRTWLYASGVFYSVDLLDTHLPTAVTVTLQANPMLAYIELARYALLETPPPPGQPLWLTWTVATAWSVGVGLGGYLWFWRGEQEYGRG</sequence>
<evidence type="ECO:0000256" key="9">
    <source>
        <dbReference type="ARBA" id="ARBA00023251"/>
    </source>
</evidence>
<dbReference type="GO" id="GO:0015920">
    <property type="term" value="P:lipopolysaccharide transport"/>
    <property type="evidence" value="ECO:0007669"/>
    <property type="project" value="TreeGrafter"/>
</dbReference>
<feature type="transmembrane region" description="Helical" evidence="10">
    <location>
        <begin position="268"/>
        <end position="289"/>
    </location>
</feature>
<evidence type="ECO:0000256" key="7">
    <source>
        <dbReference type="ARBA" id="ARBA00022989"/>
    </source>
</evidence>
<comment type="similarity">
    <text evidence="2 10">Belongs to the ABC-2 integral membrane protein family.</text>
</comment>
<comment type="caution">
    <text evidence="10">Lacks conserved residue(s) required for the propagation of feature annotation.</text>
</comment>
<evidence type="ECO:0000256" key="3">
    <source>
        <dbReference type="ARBA" id="ARBA00022448"/>
    </source>
</evidence>
<dbReference type="InterPro" id="IPR000412">
    <property type="entry name" value="ABC_2_transport"/>
</dbReference>